<comment type="similarity">
    <text evidence="1">Belongs to the ABC transporter superfamily.</text>
</comment>
<proteinExistence type="inferred from homology"/>
<feature type="compositionally biased region" description="Basic and acidic residues" evidence="5">
    <location>
        <begin position="335"/>
        <end position="346"/>
    </location>
</feature>
<dbReference type="AlphaFoldDB" id="A0A9Q4Q4J4"/>
<name>A0A9Q4Q4J4_9EURY</name>
<dbReference type="PROSITE" id="PS00211">
    <property type="entry name" value="ABC_TRANSPORTER_1"/>
    <property type="match status" value="1"/>
</dbReference>
<dbReference type="CDD" id="cd03230">
    <property type="entry name" value="ABC_DR_subfamily_A"/>
    <property type="match status" value="1"/>
</dbReference>
<protein>
    <submittedName>
        <fullName evidence="7">ABC transporter ATP-binding protein</fullName>
    </submittedName>
</protein>
<evidence type="ECO:0000259" key="6">
    <source>
        <dbReference type="PROSITE" id="PS50893"/>
    </source>
</evidence>
<comment type="caution">
    <text evidence="7">The sequence shown here is derived from an EMBL/GenBank/DDBJ whole genome shotgun (WGS) entry which is preliminary data.</text>
</comment>
<keyword evidence="8" id="KW-1185">Reference proteome</keyword>
<dbReference type="GO" id="GO:0016887">
    <property type="term" value="F:ATP hydrolysis activity"/>
    <property type="evidence" value="ECO:0007669"/>
    <property type="project" value="InterPro"/>
</dbReference>
<evidence type="ECO:0000256" key="1">
    <source>
        <dbReference type="ARBA" id="ARBA00005417"/>
    </source>
</evidence>
<dbReference type="SMART" id="SM00382">
    <property type="entry name" value="AAA"/>
    <property type="match status" value="1"/>
</dbReference>
<feature type="domain" description="ABC transporter" evidence="6">
    <location>
        <begin position="23"/>
        <end position="259"/>
    </location>
</feature>
<evidence type="ECO:0000256" key="5">
    <source>
        <dbReference type="SAM" id="MobiDB-lite"/>
    </source>
</evidence>
<dbReference type="InterPro" id="IPR017871">
    <property type="entry name" value="ABC_transporter-like_CS"/>
</dbReference>
<dbReference type="Proteomes" id="UP001154061">
    <property type="component" value="Unassembled WGS sequence"/>
</dbReference>
<dbReference type="InterPro" id="IPR003593">
    <property type="entry name" value="AAA+_ATPase"/>
</dbReference>
<dbReference type="GO" id="GO:0005524">
    <property type="term" value="F:ATP binding"/>
    <property type="evidence" value="ECO:0007669"/>
    <property type="project" value="UniProtKB-KW"/>
</dbReference>
<evidence type="ECO:0000256" key="2">
    <source>
        <dbReference type="ARBA" id="ARBA00022448"/>
    </source>
</evidence>
<evidence type="ECO:0000313" key="8">
    <source>
        <dbReference type="Proteomes" id="UP001154061"/>
    </source>
</evidence>
<dbReference type="PROSITE" id="PS50893">
    <property type="entry name" value="ABC_TRANSPORTER_2"/>
    <property type="match status" value="1"/>
</dbReference>
<dbReference type="SUPFAM" id="SSF52540">
    <property type="entry name" value="P-loop containing nucleoside triphosphate hydrolases"/>
    <property type="match status" value="1"/>
</dbReference>
<dbReference type="Pfam" id="PF00005">
    <property type="entry name" value="ABC_tran"/>
    <property type="match status" value="1"/>
</dbReference>
<dbReference type="InterPro" id="IPR003439">
    <property type="entry name" value="ABC_transporter-like_ATP-bd"/>
</dbReference>
<organism evidence="7 8">
    <name type="scientific">Natrinema salsiterrestre</name>
    <dbReference type="NCBI Taxonomy" id="2950540"/>
    <lineage>
        <taxon>Archaea</taxon>
        <taxon>Methanobacteriati</taxon>
        <taxon>Methanobacteriota</taxon>
        <taxon>Stenosarchaea group</taxon>
        <taxon>Halobacteria</taxon>
        <taxon>Halobacteriales</taxon>
        <taxon>Natrialbaceae</taxon>
        <taxon>Natrinema</taxon>
    </lineage>
</organism>
<evidence type="ECO:0000256" key="4">
    <source>
        <dbReference type="ARBA" id="ARBA00022840"/>
    </source>
</evidence>
<dbReference type="Gene3D" id="3.40.50.300">
    <property type="entry name" value="P-loop containing nucleotide triphosphate hydrolases"/>
    <property type="match status" value="1"/>
</dbReference>
<dbReference type="InterPro" id="IPR027417">
    <property type="entry name" value="P-loop_NTPase"/>
</dbReference>
<dbReference type="EMBL" id="JAMQOT010000007">
    <property type="protein sequence ID" value="MDF9747482.1"/>
    <property type="molecule type" value="Genomic_DNA"/>
</dbReference>
<keyword evidence="4 7" id="KW-0067">ATP-binding</keyword>
<gene>
    <name evidence="7" type="ORF">NDI89_18000</name>
</gene>
<keyword evidence="3" id="KW-0547">Nucleotide-binding</keyword>
<dbReference type="PANTHER" id="PTHR42711:SF5">
    <property type="entry name" value="ABC TRANSPORTER ATP-BINDING PROTEIN NATA"/>
    <property type="match status" value="1"/>
</dbReference>
<accession>A0A9Q4Q4J4</accession>
<reference evidence="7" key="1">
    <citation type="submission" date="2022-06" db="EMBL/GenBank/DDBJ databases">
        <title>Natrinema sp. a new haloarchaeum isolate from saline soil.</title>
        <authorList>
            <person name="Strakova D."/>
            <person name="Galisteo C."/>
            <person name="Sanchez-Porro C."/>
            <person name="Ventosa A."/>
        </authorList>
    </citation>
    <scope>NUCLEOTIDE SEQUENCE</scope>
    <source>
        <strain evidence="7">S1CR25-10</strain>
    </source>
</reference>
<keyword evidence="2" id="KW-0813">Transport</keyword>
<sequence>MGEFQTNRLRDADERASISQEIIVVDGLQKIYEGNNGTTTAIDSISFSIERGEVVGLLGPNGAGKTTTIKLILGLIEPTDGSIRVNGVDPQVDTKETYRQVSAVLEGARNVYWRLTVRENLRYFSGIQGIHPGEAREEHDRLLSLVDLEHKADEQLRNLSQGMQQKACLACALARETPIVFLDEPTLGLDVEAARDLQNEIQRLAEQEGRTIVLSSHDMDVIQTICDRVIIINNGEIIAEDSVEELLELFSSQTYRVHLEEPLPDDARLVGYDPRWESDRTSFEITLQSSDDFYRFTDAMEEANAKLDSIDSVKPDLEEIFLSIVDNESITASLDRSDRSTDRGDVDNSVNTSPVSEGDE</sequence>
<evidence type="ECO:0000256" key="3">
    <source>
        <dbReference type="ARBA" id="ARBA00022741"/>
    </source>
</evidence>
<dbReference type="InterPro" id="IPR050763">
    <property type="entry name" value="ABC_transporter_ATP-binding"/>
</dbReference>
<dbReference type="RefSeq" id="WP_277523527.1">
    <property type="nucleotide sequence ID" value="NZ_JAMQOT010000007.1"/>
</dbReference>
<feature type="region of interest" description="Disordered" evidence="5">
    <location>
        <begin position="333"/>
        <end position="360"/>
    </location>
</feature>
<dbReference type="PANTHER" id="PTHR42711">
    <property type="entry name" value="ABC TRANSPORTER ATP-BINDING PROTEIN"/>
    <property type="match status" value="1"/>
</dbReference>
<feature type="compositionally biased region" description="Polar residues" evidence="5">
    <location>
        <begin position="348"/>
        <end position="360"/>
    </location>
</feature>
<evidence type="ECO:0000313" key="7">
    <source>
        <dbReference type="EMBL" id="MDF9747482.1"/>
    </source>
</evidence>